<proteinExistence type="predicted"/>
<protein>
    <submittedName>
        <fullName evidence="2">Uncharacterized protein</fullName>
    </submittedName>
</protein>
<evidence type="ECO:0000256" key="1">
    <source>
        <dbReference type="SAM" id="MobiDB-lite"/>
    </source>
</evidence>
<dbReference type="STRING" id="623744.A0A553QE84"/>
<dbReference type="EMBL" id="SRMA01026061">
    <property type="protein sequence ID" value="TRY88236.1"/>
    <property type="molecule type" value="Genomic_DNA"/>
</dbReference>
<dbReference type="Pfam" id="PF01669">
    <property type="entry name" value="Myelin_MBP"/>
    <property type="match status" value="1"/>
</dbReference>
<feature type="compositionally biased region" description="Basic and acidic residues" evidence="1">
    <location>
        <begin position="147"/>
        <end position="160"/>
    </location>
</feature>
<dbReference type="OrthoDB" id="8862162at2759"/>
<dbReference type="Proteomes" id="UP000316079">
    <property type="component" value="Unassembled WGS sequence"/>
</dbReference>
<evidence type="ECO:0000313" key="3">
    <source>
        <dbReference type="Proteomes" id="UP000316079"/>
    </source>
</evidence>
<evidence type="ECO:0000313" key="2">
    <source>
        <dbReference type="EMBL" id="TRY88236.1"/>
    </source>
</evidence>
<dbReference type="AlphaFoldDB" id="A0A553QE84"/>
<accession>A0A553QE84</accession>
<name>A0A553QE84_9TELE</name>
<sequence length="168" mass="19295">MATPGVLDQICKFFGGDKKKKPKRPQRPSTRRPVAVNPVVQFFRSFASSPRPKSRWRELLGLASPSVRATESIRSPRRRRREQNTLSRIFNLNGQTFSFLYRLSIVPLLGHVFWVQYPSREKADLARLPNAGAPSSEPFCEQNTTRMEPDKMPELEREDSQANESLTH</sequence>
<dbReference type="InterPro" id="IPR000548">
    <property type="entry name" value="Myelin_BP"/>
</dbReference>
<gene>
    <name evidence="2" type="ORF">DNTS_022628</name>
</gene>
<feature type="region of interest" description="Disordered" evidence="1">
    <location>
        <begin position="128"/>
        <end position="168"/>
    </location>
</feature>
<reference evidence="2 3" key="1">
    <citation type="journal article" date="2019" name="Sci. Data">
        <title>Hybrid genome assembly and annotation of Danionella translucida.</title>
        <authorList>
            <person name="Kadobianskyi M."/>
            <person name="Schulze L."/>
            <person name="Schuelke M."/>
            <person name="Judkewitz B."/>
        </authorList>
    </citation>
    <scope>NUCLEOTIDE SEQUENCE [LARGE SCALE GENOMIC DNA]</scope>
    <source>
        <strain evidence="2 3">Bolton</strain>
    </source>
</reference>
<keyword evidence="3" id="KW-1185">Reference proteome</keyword>
<organism evidence="2 3">
    <name type="scientific">Danionella cerebrum</name>
    <dbReference type="NCBI Taxonomy" id="2873325"/>
    <lineage>
        <taxon>Eukaryota</taxon>
        <taxon>Metazoa</taxon>
        <taxon>Chordata</taxon>
        <taxon>Craniata</taxon>
        <taxon>Vertebrata</taxon>
        <taxon>Euteleostomi</taxon>
        <taxon>Actinopterygii</taxon>
        <taxon>Neopterygii</taxon>
        <taxon>Teleostei</taxon>
        <taxon>Ostariophysi</taxon>
        <taxon>Cypriniformes</taxon>
        <taxon>Danionidae</taxon>
        <taxon>Danioninae</taxon>
        <taxon>Danionella</taxon>
    </lineage>
</organism>
<dbReference type="GO" id="GO:0019911">
    <property type="term" value="F:structural constituent of myelin sheath"/>
    <property type="evidence" value="ECO:0007669"/>
    <property type="project" value="InterPro"/>
</dbReference>
<comment type="caution">
    <text evidence="2">The sequence shown here is derived from an EMBL/GenBank/DDBJ whole genome shotgun (WGS) entry which is preliminary data.</text>
</comment>